<reference evidence="8" key="1">
    <citation type="submission" date="2007-03" db="EMBL/GenBank/DDBJ databases">
        <title>Annotation of Culex pipiens quinquefasciatus.</title>
        <authorList>
            <consortium name="The Broad Institute Genome Sequencing Platform"/>
            <person name="Atkinson P.W."/>
            <person name="Hemingway J."/>
            <person name="Christensen B.M."/>
            <person name="Higgs S."/>
            <person name="Kodira C."/>
            <person name="Hannick L."/>
            <person name="Megy K."/>
            <person name="O'Leary S."/>
            <person name="Pearson M."/>
            <person name="Haas B.J."/>
            <person name="Mauceli E."/>
            <person name="Wortman J.R."/>
            <person name="Lee N.H."/>
            <person name="Guigo R."/>
            <person name="Stanke M."/>
            <person name="Alvarado L."/>
            <person name="Amedeo P."/>
            <person name="Antoine C.H."/>
            <person name="Arensburger P."/>
            <person name="Bidwell S.L."/>
            <person name="Crawford M."/>
            <person name="Camaro F."/>
            <person name="Devon K."/>
            <person name="Engels R."/>
            <person name="Hammond M."/>
            <person name="Howarth C."/>
            <person name="Koehrsen M."/>
            <person name="Lawson D."/>
            <person name="Montgomery P."/>
            <person name="Nene V."/>
            <person name="Nusbaum C."/>
            <person name="Puiu D."/>
            <person name="Romero-Severson J."/>
            <person name="Severson D.W."/>
            <person name="Shumway M."/>
            <person name="Sisk P."/>
            <person name="Stolte C."/>
            <person name="Zeng Q."/>
            <person name="Eisenstadt E."/>
            <person name="Fraser-Liggett C."/>
            <person name="Strausberg R."/>
            <person name="Galagan J."/>
            <person name="Birren B."/>
            <person name="Collins F.H."/>
        </authorList>
    </citation>
    <scope>NUCLEOTIDE SEQUENCE [LARGE SCALE GENOMIC DNA]</scope>
    <source>
        <strain evidence="8">JHB</strain>
    </source>
</reference>
<dbReference type="eggNOG" id="KOG1516">
    <property type="taxonomic scope" value="Eukaryota"/>
</dbReference>
<dbReference type="InterPro" id="IPR050309">
    <property type="entry name" value="Type-B_Carboxylest/Lipase"/>
</dbReference>
<dbReference type="InterPro" id="IPR029058">
    <property type="entry name" value="AB_hydrolase_fold"/>
</dbReference>
<evidence type="ECO:0000259" key="7">
    <source>
        <dbReference type="Pfam" id="PF00135"/>
    </source>
</evidence>
<dbReference type="PANTHER" id="PTHR11559">
    <property type="entry name" value="CARBOXYLESTERASE"/>
    <property type="match status" value="1"/>
</dbReference>
<keyword evidence="6" id="KW-0732">Signal</keyword>
<dbReference type="SUPFAM" id="SSF53474">
    <property type="entry name" value="alpha/beta-Hydrolases"/>
    <property type="match status" value="1"/>
</dbReference>
<dbReference type="EC" id="3.1.1.-" evidence="6"/>
<dbReference type="Proteomes" id="UP000002320">
    <property type="component" value="Unassembled WGS sequence"/>
</dbReference>
<dbReference type="OMA" id="IRKNVCH"/>
<keyword evidence="10" id="KW-1185">Reference proteome</keyword>
<dbReference type="InterPro" id="IPR019826">
    <property type="entry name" value="Carboxylesterase_B_AS"/>
</dbReference>
<evidence type="ECO:0000313" key="8">
    <source>
        <dbReference type="EMBL" id="EDS32204.1"/>
    </source>
</evidence>
<gene>
    <name evidence="9" type="primary">6032802</name>
    <name evidence="8" type="ORF">CpipJ_CPIJ002073</name>
</gene>
<feature type="signal peptide" evidence="6">
    <location>
        <begin position="1"/>
        <end position="19"/>
    </location>
</feature>
<dbReference type="InterPro" id="IPR002018">
    <property type="entry name" value="CarbesteraseB"/>
</dbReference>
<comment type="similarity">
    <text evidence="1 6">Belongs to the type-B carboxylesterase/lipase family.</text>
</comment>
<dbReference type="InParanoid" id="B0W3Q7"/>
<dbReference type="EnsemblMetazoa" id="CPIJ002073-RA">
    <property type="protein sequence ID" value="CPIJ002073-PA"/>
    <property type="gene ID" value="CPIJ002073"/>
</dbReference>
<reference evidence="9" key="2">
    <citation type="submission" date="2021-02" db="UniProtKB">
        <authorList>
            <consortium name="EnsemblMetazoa"/>
        </authorList>
    </citation>
    <scope>IDENTIFICATION</scope>
    <source>
        <strain evidence="9">JHB</strain>
    </source>
</reference>
<dbReference type="PROSITE" id="PS00941">
    <property type="entry name" value="CARBOXYLESTERASE_B_2"/>
    <property type="match status" value="1"/>
</dbReference>
<dbReference type="Gene3D" id="3.40.50.1820">
    <property type="entry name" value="alpha/beta hydrolase"/>
    <property type="match status" value="1"/>
</dbReference>
<evidence type="ECO:0000256" key="3">
    <source>
        <dbReference type="ARBA" id="ARBA00022801"/>
    </source>
</evidence>
<dbReference type="FunFam" id="3.40.50.1820:FF:000155">
    <property type="entry name" value="Carboxylic ester hydrolase"/>
    <property type="match status" value="1"/>
</dbReference>
<dbReference type="AlphaFoldDB" id="B0W3Q7"/>
<evidence type="ECO:0000256" key="2">
    <source>
        <dbReference type="ARBA" id="ARBA00022487"/>
    </source>
</evidence>
<keyword evidence="4" id="KW-1015">Disulfide bond</keyword>
<dbReference type="STRING" id="7176.B0W3Q7"/>
<name>B0W3Q7_CULQU</name>
<dbReference type="ESTHER" id="culqu-b0w3q7">
    <property type="family name" value="Juvenile_hormone_esterase"/>
</dbReference>
<dbReference type="FunCoup" id="B0W3Q7">
    <property type="interactions" value="41"/>
</dbReference>
<evidence type="ECO:0000256" key="1">
    <source>
        <dbReference type="ARBA" id="ARBA00005964"/>
    </source>
</evidence>
<dbReference type="VEuPathDB" id="VectorBase:CPIJ002073"/>
<dbReference type="HOGENOM" id="CLU_006586_13_2_1"/>
<evidence type="ECO:0000313" key="9">
    <source>
        <dbReference type="EnsemblMetazoa" id="CPIJ002073-PA"/>
    </source>
</evidence>
<dbReference type="VEuPathDB" id="VectorBase:CQUJHB001620"/>
<dbReference type="KEGG" id="cqu:CpipJ_CPIJ002073"/>
<keyword evidence="5" id="KW-0325">Glycoprotein</keyword>
<dbReference type="EMBL" id="DS231833">
    <property type="protein sequence ID" value="EDS32204.1"/>
    <property type="molecule type" value="Genomic_DNA"/>
</dbReference>
<evidence type="ECO:0000313" key="10">
    <source>
        <dbReference type="Proteomes" id="UP000002320"/>
    </source>
</evidence>
<evidence type="ECO:0000256" key="6">
    <source>
        <dbReference type="RuleBase" id="RU361235"/>
    </source>
</evidence>
<dbReference type="GO" id="GO:0052689">
    <property type="term" value="F:carboxylic ester hydrolase activity"/>
    <property type="evidence" value="ECO:0007669"/>
    <property type="project" value="UniProtKB-KW"/>
</dbReference>
<dbReference type="PROSITE" id="PS00122">
    <property type="entry name" value="CARBOXYLESTERASE_B_1"/>
    <property type="match status" value="1"/>
</dbReference>
<evidence type="ECO:0000256" key="5">
    <source>
        <dbReference type="ARBA" id="ARBA00023180"/>
    </source>
</evidence>
<proteinExistence type="inferred from homology"/>
<feature type="domain" description="Carboxylesterase type B" evidence="7">
    <location>
        <begin position="34"/>
        <end position="544"/>
    </location>
</feature>
<dbReference type="InterPro" id="IPR019819">
    <property type="entry name" value="Carboxylesterase_B_CS"/>
</dbReference>
<sequence length="579" mass="65184">MCELKKMLVLFILLCHVFAHETQRLGTEENTLQNPRVCIDDGCLRGKTMEGYQAGPFNAFIGIPYAKPPTEELRFSNPVRNEPWKRGIVYNATEDKPMCVQKNDLLPNAKVSGDEDCLYLNVYQPMVHSSSKTPLPVMVYIHGGGFFAGGASPSIIGPEYFMDTRRVILVTFQYRLGVFGFLSTGDEVAPGNFGLKDQVMALRWVKHNIAYFGGNPDLVTIFGQSAGGASVHMHMISPMSDGLFSRSIVMSGNAIAPWNIPTEDPLSLAQRQAEAVGITQVDTLSSKQLVDALRNVDANVLSGSIDKLKFWSIDPLTLYRPVVEPLCSSNESFLIEDPRISWRKGSYQKIPWMTGYLPNDGAVRAIAITSNEKLLNELNANISYILPMLLEKPSSQELMKVLKLRYFNDSTDEKWITTENEQRLVDLYTEAAFLYPIQSAVKQHVTSADTKLAPVSIYKFSFKGPYSYSFLYTFTHQDFGVVHCDELIYLFRSPALFPDFPHKSKEARMSHHFVEFFIDFAINGVATPLKPYRGCNNDNEVYQSMNCDVLEFINSSEPGKPFEVSKLNLNLPRFKVRKV</sequence>
<protein>
    <recommendedName>
        <fullName evidence="6">Carboxylic ester hydrolase</fullName>
        <ecNumber evidence="6">3.1.1.-</ecNumber>
    </recommendedName>
</protein>
<feature type="chain" id="PRO_5011325928" description="Carboxylic ester hydrolase" evidence="6">
    <location>
        <begin position="20"/>
        <end position="579"/>
    </location>
</feature>
<dbReference type="Pfam" id="PF00135">
    <property type="entry name" value="COesterase"/>
    <property type="match status" value="1"/>
</dbReference>
<evidence type="ECO:0000256" key="4">
    <source>
        <dbReference type="ARBA" id="ARBA00023157"/>
    </source>
</evidence>
<keyword evidence="3 6" id="KW-0378">Hydrolase</keyword>
<organism>
    <name type="scientific">Culex quinquefasciatus</name>
    <name type="common">Southern house mosquito</name>
    <name type="synonym">Culex pungens</name>
    <dbReference type="NCBI Taxonomy" id="7176"/>
    <lineage>
        <taxon>Eukaryota</taxon>
        <taxon>Metazoa</taxon>
        <taxon>Ecdysozoa</taxon>
        <taxon>Arthropoda</taxon>
        <taxon>Hexapoda</taxon>
        <taxon>Insecta</taxon>
        <taxon>Pterygota</taxon>
        <taxon>Neoptera</taxon>
        <taxon>Endopterygota</taxon>
        <taxon>Diptera</taxon>
        <taxon>Nematocera</taxon>
        <taxon>Culicoidea</taxon>
        <taxon>Culicidae</taxon>
        <taxon>Culicinae</taxon>
        <taxon>Culicini</taxon>
        <taxon>Culex</taxon>
        <taxon>Culex</taxon>
    </lineage>
</organism>
<accession>B0W3Q7</accession>
<keyword evidence="2" id="KW-0719">Serine esterase</keyword>
<dbReference type="OrthoDB" id="19653at2759"/>